<organism evidence="4">
    <name type="scientific">mine drainage metagenome</name>
    <dbReference type="NCBI Taxonomy" id="410659"/>
    <lineage>
        <taxon>unclassified sequences</taxon>
        <taxon>metagenomes</taxon>
        <taxon>ecological metagenomes</taxon>
    </lineage>
</organism>
<dbReference type="InterPro" id="IPR019776">
    <property type="entry name" value="Flagellar_basal_body_rod_CS"/>
</dbReference>
<dbReference type="InterPro" id="IPR010930">
    <property type="entry name" value="Flg_bb/hook_C_dom"/>
</dbReference>
<dbReference type="GO" id="GO:0071978">
    <property type="term" value="P:bacterial-type flagellum-dependent swarming motility"/>
    <property type="evidence" value="ECO:0007669"/>
    <property type="project" value="TreeGrafter"/>
</dbReference>
<feature type="domain" description="Flagellar basal body rod protein N-terminal" evidence="2">
    <location>
        <begin position="5"/>
        <end position="29"/>
    </location>
</feature>
<evidence type="ECO:0000259" key="2">
    <source>
        <dbReference type="Pfam" id="PF00460"/>
    </source>
</evidence>
<name>E6PCM2_9ZZZZ</name>
<dbReference type="Pfam" id="PF06429">
    <property type="entry name" value="Flg_bbr_C"/>
    <property type="match status" value="1"/>
</dbReference>
<dbReference type="Pfam" id="PF00460">
    <property type="entry name" value="Flg_bb_rod"/>
    <property type="match status" value="1"/>
</dbReference>
<proteinExistence type="inferred from homology"/>
<dbReference type="EMBL" id="CABL01000001">
    <property type="protein sequence ID" value="CBH74206.1"/>
    <property type="molecule type" value="Genomic_DNA"/>
</dbReference>
<gene>
    <name evidence="4" type="ORF">CARN1_2093</name>
</gene>
<comment type="similarity">
    <text evidence="1">Belongs to the flagella basal body rod proteins family.</text>
</comment>
<comment type="caution">
    <text evidence="4">The sequence shown here is derived from an EMBL/GenBank/DDBJ whole genome shotgun (WGS) entry which is preliminary data.</text>
</comment>
<dbReference type="InterPro" id="IPR001444">
    <property type="entry name" value="Flag_bb_rod_N"/>
</dbReference>
<dbReference type="PROSITE" id="PS00588">
    <property type="entry name" value="FLAGELLA_BB_ROD"/>
    <property type="match status" value="1"/>
</dbReference>
<dbReference type="PANTHER" id="PTHR30435:SF19">
    <property type="entry name" value="FLAGELLAR BASAL-BODY ROD PROTEIN FLGG"/>
    <property type="match status" value="1"/>
</dbReference>
<feature type="domain" description="Flagellar basal-body/hook protein C-terminal" evidence="3">
    <location>
        <begin position="152"/>
        <end position="192"/>
    </location>
</feature>
<protein>
    <submittedName>
        <fullName evidence="4">Putative flagellar basal-body rod protein FlgC</fullName>
    </submittedName>
</protein>
<accession>E6PCM2</accession>
<evidence type="ECO:0000313" key="4">
    <source>
        <dbReference type="EMBL" id="CBH74206.1"/>
    </source>
</evidence>
<sequence>MTGIQWAAEAMAAAQQRLDIATSNLANASSDAFQRLRARGTIDRSGVRIRAVADTRPGALRPTGRPFDLAVSGGALQLRDARGATVRLTNARLVRDRFGALRDESGRVLLDASQRPLRVPPGARFSSDGTLRIGERLCGSIAIGARATLDVGYAMAANVDAISEMVDVLAAQRSFEGAQRAIARIEATRKKATDEVAQLQ</sequence>
<dbReference type="AlphaFoldDB" id="E6PCM2"/>
<evidence type="ECO:0000256" key="1">
    <source>
        <dbReference type="ARBA" id="ARBA00009677"/>
    </source>
</evidence>
<dbReference type="GO" id="GO:0009288">
    <property type="term" value="C:bacterial-type flagellum"/>
    <property type="evidence" value="ECO:0007669"/>
    <property type="project" value="TreeGrafter"/>
</dbReference>
<reference evidence="4" key="1">
    <citation type="submission" date="2009-10" db="EMBL/GenBank/DDBJ databases">
        <title>Diversity of trophic interactions inside an arsenic-rich microbial ecosystem.</title>
        <authorList>
            <person name="Bertin P.N."/>
            <person name="Heinrich-Salmeron A."/>
            <person name="Pelletier E."/>
            <person name="Goulhen-Chollet F."/>
            <person name="Arsene-Ploetze F."/>
            <person name="Gallien S."/>
            <person name="Calteau A."/>
            <person name="Vallenet D."/>
            <person name="Casiot C."/>
            <person name="Chane-Woon-Ming B."/>
            <person name="Giloteaux L."/>
            <person name="Barakat M."/>
            <person name="Bonnefoy V."/>
            <person name="Bruneel O."/>
            <person name="Chandler M."/>
            <person name="Cleiss J."/>
            <person name="Duran R."/>
            <person name="Elbaz-Poulichet F."/>
            <person name="Fonknechten N."/>
            <person name="Lauga B."/>
            <person name="Mornico D."/>
            <person name="Ortet P."/>
            <person name="Schaeffer C."/>
            <person name="Siguier P."/>
            <person name="Alexander Thil Smith A."/>
            <person name="Van Dorsselaer A."/>
            <person name="Weissenbach J."/>
            <person name="Medigue C."/>
            <person name="Le Paslier D."/>
        </authorList>
    </citation>
    <scope>NUCLEOTIDE SEQUENCE</scope>
</reference>
<keyword evidence="4" id="KW-0969">Cilium</keyword>
<keyword evidence="4" id="KW-0966">Cell projection</keyword>
<dbReference type="PANTHER" id="PTHR30435">
    <property type="entry name" value="FLAGELLAR PROTEIN"/>
    <property type="match status" value="1"/>
</dbReference>
<keyword evidence="4" id="KW-0282">Flagellum</keyword>
<evidence type="ECO:0000259" key="3">
    <source>
        <dbReference type="Pfam" id="PF06429"/>
    </source>
</evidence>